<comment type="caution">
    <text evidence="2">The sequence shown here is derived from an EMBL/GenBank/DDBJ whole genome shotgun (WGS) entry which is preliminary data.</text>
</comment>
<dbReference type="Pfam" id="PF12224">
    <property type="entry name" value="Amidoligase_2"/>
    <property type="match status" value="1"/>
</dbReference>
<evidence type="ECO:0000313" key="3">
    <source>
        <dbReference type="Proteomes" id="UP001172155"/>
    </source>
</evidence>
<dbReference type="AlphaFoldDB" id="A0AA40EV98"/>
<feature type="compositionally biased region" description="Acidic residues" evidence="1">
    <location>
        <begin position="64"/>
        <end position="87"/>
    </location>
</feature>
<evidence type="ECO:0000256" key="1">
    <source>
        <dbReference type="SAM" id="MobiDB-lite"/>
    </source>
</evidence>
<sequence>MSTDRTDQDLSFGIELEFLLYWRRTPFDEQNAPASMVTRDEELAKPVLVDQDGDDDQNGQAKDDDSDNSDVMGDYDSDNSDVMGDYDSDSGKEMIRKLFRENGIHLLTDGDVVSPLFPDVYLDPTTGWVVKGDSSVIEGFHGQLAEWMTPGYSYCGIEINSPILRDCEAAHEHVRQVVRLLTDNCHIRVNPNCGLHCHVGAGIKLGPNPTWQNESEEAYLSVPYDLRTLKRAAMLFWAADPSLAALHPPERQHSYYSHMLRVDSRLAKAAGPEYKPTSPSVRVPHPPLLQTSTLDAGRERLPILRSYKPAPGTRFRYNLNGDRPIRDFDMDAVANQTIMDGVAKILHRARSRRRLAGMMGSTGHVRTNYNFVAYQDFVPNPGYQIRRTVEFREAAGSVDADWIVTWARICTGIFSFCRNSDEATFRRVLVRLAAAEQAALDGLEPEYDAVDLLRDLGLFAEAVFVEQRDANKLAAWYPGRIAFFPGESLRRELFELAHMKSRARPGGRLSQLVLSRDLEGLRLGHMVYGMWEALRHCPEYAAVTSWLLEALQQDGGFGPGVGDEGFTVPAVPGEGFTMPADPGVPEWW</sequence>
<evidence type="ECO:0008006" key="4">
    <source>
        <dbReference type="Google" id="ProtNLM"/>
    </source>
</evidence>
<gene>
    <name evidence="2" type="ORF">B0T18DRAFT_464931</name>
</gene>
<feature type="region of interest" description="Disordered" evidence="1">
    <location>
        <begin position="271"/>
        <end position="290"/>
    </location>
</feature>
<name>A0AA40EV98_9PEZI</name>
<reference evidence="2" key="1">
    <citation type="submission" date="2023-06" db="EMBL/GenBank/DDBJ databases">
        <title>Genome-scale phylogeny and comparative genomics of the fungal order Sordariales.</title>
        <authorList>
            <consortium name="Lawrence Berkeley National Laboratory"/>
            <person name="Hensen N."/>
            <person name="Bonometti L."/>
            <person name="Westerberg I."/>
            <person name="Brannstrom I.O."/>
            <person name="Guillou S."/>
            <person name="Cros-Aarteil S."/>
            <person name="Calhoun S."/>
            <person name="Haridas S."/>
            <person name="Kuo A."/>
            <person name="Mondo S."/>
            <person name="Pangilinan J."/>
            <person name="Riley R."/>
            <person name="LaButti K."/>
            <person name="Andreopoulos B."/>
            <person name="Lipzen A."/>
            <person name="Chen C."/>
            <person name="Yanf M."/>
            <person name="Daum C."/>
            <person name="Ng V."/>
            <person name="Clum A."/>
            <person name="Steindorff A."/>
            <person name="Ohm R."/>
            <person name="Martin F."/>
            <person name="Silar P."/>
            <person name="Natvig D."/>
            <person name="Lalanne C."/>
            <person name="Gautier V."/>
            <person name="Ament-velasquez S.L."/>
            <person name="Kruys A."/>
            <person name="Hutchinson M.I."/>
            <person name="Powell A.J."/>
            <person name="Barry K."/>
            <person name="Miller A.N."/>
            <person name="Grigoriev I.V."/>
            <person name="Debuchy R."/>
            <person name="Gladieux P."/>
            <person name="Thoren M.H."/>
            <person name="Johannesson H."/>
        </authorList>
    </citation>
    <scope>NUCLEOTIDE SEQUENCE</scope>
    <source>
        <strain evidence="2">SMH3187-1</strain>
    </source>
</reference>
<proteinExistence type="predicted"/>
<evidence type="ECO:0000313" key="2">
    <source>
        <dbReference type="EMBL" id="KAK0746198.1"/>
    </source>
</evidence>
<dbReference type="InterPro" id="IPR022025">
    <property type="entry name" value="Amidoligase_2"/>
</dbReference>
<keyword evidence="3" id="KW-1185">Reference proteome</keyword>
<dbReference type="EMBL" id="JAUKUD010000004">
    <property type="protein sequence ID" value="KAK0746198.1"/>
    <property type="molecule type" value="Genomic_DNA"/>
</dbReference>
<dbReference type="PANTHER" id="PTHR36847">
    <property type="entry name" value="AMIDOLIGASE ENZYME"/>
    <property type="match status" value="1"/>
</dbReference>
<protein>
    <recommendedName>
        <fullName evidence="4">Amidoligase enzyme</fullName>
    </recommendedName>
</protein>
<organism evidence="2 3">
    <name type="scientific">Schizothecium vesticola</name>
    <dbReference type="NCBI Taxonomy" id="314040"/>
    <lineage>
        <taxon>Eukaryota</taxon>
        <taxon>Fungi</taxon>
        <taxon>Dikarya</taxon>
        <taxon>Ascomycota</taxon>
        <taxon>Pezizomycotina</taxon>
        <taxon>Sordariomycetes</taxon>
        <taxon>Sordariomycetidae</taxon>
        <taxon>Sordariales</taxon>
        <taxon>Schizotheciaceae</taxon>
        <taxon>Schizothecium</taxon>
    </lineage>
</organism>
<feature type="region of interest" description="Disordered" evidence="1">
    <location>
        <begin position="30"/>
        <end position="87"/>
    </location>
</feature>
<dbReference type="PANTHER" id="PTHR36847:SF1">
    <property type="entry name" value="AMIDOLIGASE ENZYME"/>
    <property type="match status" value="1"/>
</dbReference>
<dbReference type="Proteomes" id="UP001172155">
    <property type="component" value="Unassembled WGS sequence"/>
</dbReference>
<accession>A0AA40EV98</accession>